<dbReference type="SMART" id="SM00746">
    <property type="entry name" value="TRASH"/>
    <property type="match status" value="1"/>
</dbReference>
<reference evidence="6" key="1">
    <citation type="submission" date="2018-01" db="EMBL/GenBank/DDBJ databases">
        <authorList>
            <person name="Kerou L M."/>
        </authorList>
    </citation>
    <scope>NUCLEOTIDE SEQUENCE [LARGE SCALE GENOMIC DNA]</scope>
    <source>
        <strain evidence="6">SCU2</strain>
    </source>
</reference>
<dbReference type="Gene3D" id="1.10.10.10">
    <property type="entry name" value="Winged helix-like DNA-binding domain superfamily/Winged helix DNA-binding domain"/>
    <property type="match status" value="1"/>
</dbReference>
<evidence type="ECO:0000256" key="3">
    <source>
        <dbReference type="ARBA" id="ARBA00023163"/>
    </source>
</evidence>
<dbReference type="SUPFAM" id="SSF46785">
    <property type="entry name" value="Winged helix' DNA-binding domain"/>
    <property type="match status" value="1"/>
</dbReference>
<evidence type="ECO:0000256" key="2">
    <source>
        <dbReference type="ARBA" id="ARBA00023125"/>
    </source>
</evidence>
<dbReference type="InterPro" id="IPR013603">
    <property type="entry name" value="TRASH_TR_C_prok"/>
</dbReference>
<dbReference type="PANTHER" id="PTHR30154">
    <property type="entry name" value="LEUCINE-RESPONSIVE REGULATORY PROTEIN"/>
    <property type="match status" value="1"/>
</dbReference>
<organism evidence="5 6">
    <name type="scientific">Candidatus Nitrosocaldus cavascurensis</name>
    <dbReference type="NCBI Taxonomy" id="2058097"/>
    <lineage>
        <taxon>Archaea</taxon>
        <taxon>Nitrososphaerota</taxon>
        <taxon>Nitrososphaeria</taxon>
        <taxon>Candidatus Nitrosocaldales</taxon>
        <taxon>Candidatus Nitrosocaldaceae</taxon>
        <taxon>Candidatus Nitrosocaldus</taxon>
    </lineage>
</organism>
<evidence type="ECO:0000256" key="1">
    <source>
        <dbReference type="ARBA" id="ARBA00023015"/>
    </source>
</evidence>
<sequence>MPVNLDDVDRRLIILLMQDGRQSFRRLARSLGVSTPTAKARYDRLVRLGIIKRVSAIIDTSMLNNVSALLYIKANDVQGAIATMKEMEEINSILLTSGDTNVVVKATLDSVESLGGLMAKLSGIPKLQIISSQIVTKIIKDEQVIPRLTSVKLECHYCKGSITGEPIVLDGIYYFCCTSCLRLFSSERGIATPH</sequence>
<dbReference type="Pfam" id="PF13404">
    <property type="entry name" value="HTH_AsnC-type"/>
    <property type="match status" value="1"/>
</dbReference>
<dbReference type="GO" id="GO:0043200">
    <property type="term" value="P:response to amino acid"/>
    <property type="evidence" value="ECO:0007669"/>
    <property type="project" value="TreeGrafter"/>
</dbReference>
<protein>
    <recommendedName>
        <fullName evidence="4">HTH asnC-type domain-containing protein</fullName>
    </recommendedName>
</protein>
<evidence type="ECO:0000313" key="6">
    <source>
        <dbReference type="Proteomes" id="UP000236248"/>
    </source>
</evidence>
<dbReference type="EMBL" id="LT981265">
    <property type="protein sequence ID" value="SPC33292.1"/>
    <property type="molecule type" value="Genomic_DNA"/>
</dbReference>
<dbReference type="PRINTS" id="PR00033">
    <property type="entry name" value="HTHASNC"/>
</dbReference>
<dbReference type="InterPro" id="IPR011008">
    <property type="entry name" value="Dimeric_a/b-barrel"/>
</dbReference>
<keyword evidence="6" id="KW-1185">Reference proteome</keyword>
<dbReference type="GO" id="GO:0043565">
    <property type="term" value="F:sequence-specific DNA binding"/>
    <property type="evidence" value="ECO:0007669"/>
    <property type="project" value="InterPro"/>
</dbReference>
<dbReference type="InterPro" id="IPR000485">
    <property type="entry name" value="AsnC-type_HTH_dom"/>
</dbReference>
<dbReference type="KEGG" id="ncv:NCAV_0092"/>
<dbReference type="InterPro" id="IPR011017">
    <property type="entry name" value="TRASH_dom"/>
</dbReference>
<keyword evidence="1" id="KW-0805">Transcription regulation</keyword>
<dbReference type="SMART" id="SM00344">
    <property type="entry name" value="HTH_ASNC"/>
    <property type="match status" value="1"/>
</dbReference>
<proteinExistence type="predicted"/>
<dbReference type="GO" id="GO:0005829">
    <property type="term" value="C:cytosol"/>
    <property type="evidence" value="ECO:0007669"/>
    <property type="project" value="TreeGrafter"/>
</dbReference>
<dbReference type="Proteomes" id="UP000236248">
    <property type="component" value="Chromosome NCAV"/>
</dbReference>
<evidence type="ECO:0000313" key="5">
    <source>
        <dbReference type="EMBL" id="SPC33292.1"/>
    </source>
</evidence>
<dbReference type="AlphaFoldDB" id="A0A2K5ANT0"/>
<dbReference type="GeneID" id="41594197"/>
<dbReference type="Gene3D" id="3.30.70.920">
    <property type="match status" value="1"/>
</dbReference>
<keyword evidence="3" id="KW-0804">Transcription</keyword>
<dbReference type="InterPro" id="IPR019888">
    <property type="entry name" value="Tscrpt_reg_AsnC-like"/>
</dbReference>
<dbReference type="InterPro" id="IPR036388">
    <property type="entry name" value="WH-like_DNA-bd_sf"/>
</dbReference>
<dbReference type="RefSeq" id="WP_103286408.1">
    <property type="nucleotide sequence ID" value="NZ_LT981265.1"/>
</dbReference>
<dbReference type="PANTHER" id="PTHR30154:SF34">
    <property type="entry name" value="TRANSCRIPTIONAL REGULATOR AZLB"/>
    <property type="match status" value="1"/>
</dbReference>
<accession>A0A2K5ANT0</accession>
<gene>
    <name evidence="5" type="ORF">NCAV_0092</name>
</gene>
<keyword evidence="2" id="KW-0238">DNA-binding</keyword>
<evidence type="ECO:0000259" key="4">
    <source>
        <dbReference type="PROSITE" id="PS50956"/>
    </source>
</evidence>
<feature type="domain" description="HTH asnC-type" evidence="4">
    <location>
        <begin position="5"/>
        <end position="66"/>
    </location>
</feature>
<dbReference type="SUPFAM" id="SSF54909">
    <property type="entry name" value="Dimeric alpha+beta barrel"/>
    <property type="match status" value="1"/>
</dbReference>
<name>A0A2K5ANT0_9ARCH</name>
<dbReference type="Pfam" id="PF08394">
    <property type="entry name" value="Arc_trans_TRASH"/>
    <property type="match status" value="1"/>
</dbReference>
<dbReference type="InterPro" id="IPR036390">
    <property type="entry name" value="WH_DNA-bd_sf"/>
</dbReference>
<dbReference type="PROSITE" id="PS50956">
    <property type="entry name" value="HTH_ASNC_2"/>
    <property type="match status" value="1"/>
</dbReference>